<feature type="region of interest" description="Disordered" evidence="1">
    <location>
        <begin position="1"/>
        <end position="132"/>
    </location>
</feature>
<sequence>MEPHLLNSEEEEDELEEEEVEKDENNGDDEEDFPDQPHTAPFSSGNEAQGGDSAGWQCTPPSTSASGETPSHPSTQPHSRPSSRPENQIPSQSLSGNKKRSHSNKPAHMRRDIRYDPDLLKTSKLTDIENNI</sequence>
<feature type="compositionally biased region" description="Basic residues" evidence="1">
    <location>
        <begin position="97"/>
        <end position="108"/>
    </location>
</feature>
<dbReference type="STRING" id="8022.A0A060XXZ6"/>
<dbReference type="EMBL" id="FR905889">
    <property type="protein sequence ID" value="CDQ82019.1"/>
    <property type="molecule type" value="Genomic_DNA"/>
</dbReference>
<dbReference type="AlphaFoldDB" id="A0A060XXZ6"/>
<reference evidence="2" key="1">
    <citation type="journal article" date="2014" name="Nat. Commun.">
        <title>The rainbow trout genome provides novel insights into evolution after whole-genome duplication in vertebrates.</title>
        <authorList>
            <person name="Berthelot C."/>
            <person name="Brunet F."/>
            <person name="Chalopin D."/>
            <person name="Juanchich A."/>
            <person name="Bernard M."/>
            <person name="Noel B."/>
            <person name="Bento P."/>
            <person name="Da Silva C."/>
            <person name="Labadie K."/>
            <person name="Alberti A."/>
            <person name="Aury J.M."/>
            <person name="Louis A."/>
            <person name="Dehais P."/>
            <person name="Bardou P."/>
            <person name="Montfort J."/>
            <person name="Klopp C."/>
            <person name="Cabau C."/>
            <person name="Gaspin C."/>
            <person name="Thorgaard G.H."/>
            <person name="Boussaha M."/>
            <person name="Quillet E."/>
            <person name="Guyomard R."/>
            <person name="Galiana D."/>
            <person name="Bobe J."/>
            <person name="Volff J.N."/>
            <person name="Genet C."/>
            <person name="Wincker P."/>
            <person name="Jaillon O."/>
            <person name="Roest Crollius H."/>
            <person name="Guiguen Y."/>
        </authorList>
    </citation>
    <scope>NUCLEOTIDE SEQUENCE [LARGE SCALE GENOMIC DNA]</scope>
</reference>
<feature type="compositionally biased region" description="Acidic residues" evidence="1">
    <location>
        <begin position="8"/>
        <end position="34"/>
    </location>
</feature>
<feature type="compositionally biased region" description="Basic and acidic residues" evidence="1">
    <location>
        <begin position="109"/>
        <end position="132"/>
    </location>
</feature>
<dbReference type="PaxDb" id="8022-A0A060XXZ6"/>
<evidence type="ECO:0000313" key="2">
    <source>
        <dbReference type="EMBL" id="CDQ82019.1"/>
    </source>
</evidence>
<name>A0A060XXZ6_ONCMY</name>
<proteinExistence type="predicted"/>
<gene>
    <name evidence="2" type="ORF">GSONMT00056915001</name>
</gene>
<reference evidence="2" key="2">
    <citation type="submission" date="2014-03" db="EMBL/GenBank/DDBJ databases">
        <authorList>
            <person name="Genoscope - CEA"/>
        </authorList>
    </citation>
    <scope>NUCLEOTIDE SEQUENCE</scope>
</reference>
<feature type="compositionally biased region" description="Polar residues" evidence="1">
    <location>
        <begin position="59"/>
        <end position="96"/>
    </location>
</feature>
<dbReference type="Proteomes" id="UP000193380">
    <property type="component" value="Unassembled WGS sequence"/>
</dbReference>
<organism evidence="2 3">
    <name type="scientific">Oncorhynchus mykiss</name>
    <name type="common">Rainbow trout</name>
    <name type="synonym">Salmo gairdneri</name>
    <dbReference type="NCBI Taxonomy" id="8022"/>
    <lineage>
        <taxon>Eukaryota</taxon>
        <taxon>Metazoa</taxon>
        <taxon>Chordata</taxon>
        <taxon>Craniata</taxon>
        <taxon>Vertebrata</taxon>
        <taxon>Euteleostomi</taxon>
        <taxon>Actinopterygii</taxon>
        <taxon>Neopterygii</taxon>
        <taxon>Teleostei</taxon>
        <taxon>Protacanthopterygii</taxon>
        <taxon>Salmoniformes</taxon>
        <taxon>Salmonidae</taxon>
        <taxon>Salmoninae</taxon>
        <taxon>Oncorhynchus</taxon>
    </lineage>
</organism>
<protein>
    <submittedName>
        <fullName evidence="2">Uncharacterized protein</fullName>
    </submittedName>
</protein>
<evidence type="ECO:0000313" key="3">
    <source>
        <dbReference type="Proteomes" id="UP000193380"/>
    </source>
</evidence>
<accession>A0A060XXZ6</accession>
<evidence type="ECO:0000256" key="1">
    <source>
        <dbReference type="SAM" id="MobiDB-lite"/>
    </source>
</evidence>